<gene>
    <name evidence="2" type="ORF">HERIO_2553</name>
</gene>
<dbReference type="VEuPathDB" id="MicrosporidiaDB:A0H76_2671"/>
<keyword evidence="1" id="KW-1133">Transmembrane helix</keyword>
<reference evidence="2 3" key="1">
    <citation type="journal article" date="2017" name="Environ. Microbiol.">
        <title>Decay of the glycolytic pathway and adaptation to intranuclear parasitism within Enterocytozoonidae microsporidia.</title>
        <authorList>
            <person name="Wiredu Boakye D."/>
            <person name="Jaroenlak P."/>
            <person name="Prachumwat A."/>
            <person name="Williams T.A."/>
            <person name="Bateman K.S."/>
            <person name="Itsathitphaisarn O."/>
            <person name="Sritunyalucksana K."/>
            <person name="Paszkiewicz K.H."/>
            <person name="Moore K.A."/>
            <person name="Stentiford G.D."/>
            <person name="Williams B.A."/>
        </authorList>
    </citation>
    <scope>NUCLEOTIDE SEQUENCE [LARGE SCALE GENOMIC DNA]</scope>
    <source>
        <strain evidence="2 3">GB1</strain>
    </source>
</reference>
<evidence type="ECO:0000256" key="1">
    <source>
        <dbReference type="SAM" id="Phobius"/>
    </source>
</evidence>
<name>A0A1X0Q6H7_9MICR</name>
<keyword evidence="1" id="KW-0812">Transmembrane</keyword>
<dbReference type="Proteomes" id="UP000192356">
    <property type="component" value="Unassembled WGS sequence"/>
</dbReference>
<keyword evidence="1" id="KW-0472">Membrane</keyword>
<dbReference type="VEuPathDB" id="MicrosporidiaDB:HERIO_2553"/>
<evidence type="ECO:0000313" key="3">
    <source>
        <dbReference type="Proteomes" id="UP000192356"/>
    </source>
</evidence>
<dbReference type="EMBL" id="LVKB01000360">
    <property type="protein sequence ID" value="ORD95366.1"/>
    <property type="molecule type" value="Genomic_DNA"/>
</dbReference>
<protein>
    <submittedName>
        <fullName evidence="2">Uncharacterized protein</fullName>
    </submittedName>
</protein>
<sequence length="101" mass="11868">MDVQNDIQNVKKLDWTNTKVILGLSLYLIGLFYLIAGIKPILDGMAEKREFLNLGFLALIIFFMMAAFKMKKNSHYYLWASAFGLVLYSETMYWFYEDIVF</sequence>
<dbReference type="OrthoDB" id="10472745at2759"/>
<organism evidence="2 3">
    <name type="scientific">Hepatospora eriocheir</name>
    <dbReference type="NCBI Taxonomy" id="1081669"/>
    <lineage>
        <taxon>Eukaryota</taxon>
        <taxon>Fungi</taxon>
        <taxon>Fungi incertae sedis</taxon>
        <taxon>Microsporidia</taxon>
        <taxon>Hepatosporidae</taxon>
        <taxon>Hepatospora</taxon>
    </lineage>
</organism>
<feature type="transmembrane region" description="Helical" evidence="1">
    <location>
        <begin position="76"/>
        <end position="96"/>
    </location>
</feature>
<keyword evidence="3" id="KW-1185">Reference proteome</keyword>
<feature type="transmembrane region" description="Helical" evidence="1">
    <location>
        <begin position="51"/>
        <end position="70"/>
    </location>
</feature>
<dbReference type="AlphaFoldDB" id="A0A1X0Q6H7"/>
<evidence type="ECO:0000313" key="2">
    <source>
        <dbReference type="EMBL" id="ORD95366.1"/>
    </source>
</evidence>
<accession>A0A1X0Q6H7</accession>
<proteinExistence type="predicted"/>
<feature type="transmembrane region" description="Helical" evidence="1">
    <location>
        <begin position="20"/>
        <end position="39"/>
    </location>
</feature>
<comment type="caution">
    <text evidence="2">The sequence shown here is derived from an EMBL/GenBank/DDBJ whole genome shotgun (WGS) entry which is preliminary data.</text>
</comment>